<dbReference type="Proteomes" id="UP000501690">
    <property type="component" value="Linkage Group LG5"/>
</dbReference>
<gene>
    <name evidence="2" type="ORF">DEO72_LG5g2549</name>
</gene>
<sequence length="220" mass="24141">METKTFDEVIANRAPLEEPPSTQTTAAKTRTGRKTQNQIVADSKTLRIGVAVTMETKTFDEVIANRAPLEEPPSTQTTAAKTRTGRKTQNQIVADSKTLRIGVAVTMETKTFDEVIANRAPLEEPPSTQTTAAKTRTGRKTQNQIVADSKTLRIGVAVTMETKTFDEVIANRAPLEEPPSTQTTAAKTRTGRKTQNQIVADSKTLRVTDRRRCDDGDENL</sequence>
<feature type="compositionally biased region" description="Basic and acidic residues" evidence="1">
    <location>
        <begin position="203"/>
        <end position="214"/>
    </location>
</feature>
<name>A0A4D6M075_VIGUN</name>
<keyword evidence="3" id="KW-1185">Reference proteome</keyword>
<evidence type="ECO:0000256" key="1">
    <source>
        <dbReference type="SAM" id="MobiDB-lite"/>
    </source>
</evidence>
<dbReference type="EMBL" id="CP039349">
    <property type="protein sequence ID" value="QCD94465.1"/>
    <property type="molecule type" value="Genomic_DNA"/>
</dbReference>
<feature type="region of interest" description="Disordered" evidence="1">
    <location>
        <begin position="67"/>
        <end position="90"/>
    </location>
</feature>
<dbReference type="AlphaFoldDB" id="A0A4D6M075"/>
<protein>
    <submittedName>
        <fullName evidence="2">Uncharacterized protein</fullName>
    </submittedName>
</protein>
<proteinExistence type="predicted"/>
<accession>A0A4D6M075</accession>
<feature type="region of interest" description="Disordered" evidence="1">
    <location>
        <begin position="1"/>
        <end position="37"/>
    </location>
</feature>
<feature type="region of interest" description="Disordered" evidence="1">
    <location>
        <begin position="170"/>
        <end position="220"/>
    </location>
</feature>
<evidence type="ECO:0000313" key="2">
    <source>
        <dbReference type="EMBL" id="QCD94465.1"/>
    </source>
</evidence>
<organism evidence="2 3">
    <name type="scientific">Vigna unguiculata</name>
    <name type="common">Cowpea</name>
    <dbReference type="NCBI Taxonomy" id="3917"/>
    <lineage>
        <taxon>Eukaryota</taxon>
        <taxon>Viridiplantae</taxon>
        <taxon>Streptophyta</taxon>
        <taxon>Embryophyta</taxon>
        <taxon>Tracheophyta</taxon>
        <taxon>Spermatophyta</taxon>
        <taxon>Magnoliopsida</taxon>
        <taxon>eudicotyledons</taxon>
        <taxon>Gunneridae</taxon>
        <taxon>Pentapetalae</taxon>
        <taxon>rosids</taxon>
        <taxon>fabids</taxon>
        <taxon>Fabales</taxon>
        <taxon>Fabaceae</taxon>
        <taxon>Papilionoideae</taxon>
        <taxon>50 kb inversion clade</taxon>
        <taxon>NPAAA clade</taxon>
        <taxon>indigoferoid/millettioid clade</taxon>
        <taxon>Phaseoleae</taxon>
        <taxon>Vigna</taxon>
    </lineage>
</organism>
<reference evidence="2 3" key="1">
    <citation type="submission" date="2019-04" db="EMBL/GenBank/DDBJ databases">
        <title>An improved genome assembly and genetic linkage map for asparagus bean, Vigna unguiculata ssp. sesquipedialis.</title>
        <authorList>
            <person name="Xia Q."/>
            <person name="Zhang R."/>
            <person name="Dong Y."/>
        </authorList>
    </citation>
    <scope>NUCLEOTIDE SEQUENCE [LARGE SCALE GENOMIC DNA]</scope>
    <source>
        <tissue evidence="2">Leaf</tissue>
    </source>
</reference>
<evidence type="ECO:0000313" key="3">
    <source>
        <dbReference type="Proteomes" id="UP000501690"/>
    </source>
</evidence>
<feature type="region of interest" description="Disordered" evidence="1">
    <location>
        <begin position="122"/>
        <end position="143"/>
    </location>
</feature>